<feature type="domain" description="Ig-like" evidence="2">
    <location>
        <begin position="103"/>
        <end position="191"/>
    </location>
</feature>
<keyword evidence="1" id="KW-0393">Immunoglobulin domain</keyword>
<dbReference type="InterPro" id="IPR003598">
    <property type="entry name" value="Ig_sub2"/>
</dbReference>
<dbReference type="InterPro" id="IPR036179">
    <property type="entry name" value="Ig-like_dom_sf"/>
</dbReference>
<feature type="domain" description="Ig-like" evidence="2">
    <location>
        <begin position="4"/>
        <end position="94"/>
    </location>
</feature>
<dbReference type="GeneID" id="20229729"/>
<accession>V4BGR1</accession>
<organism evidence="3 4">
    <name type="scientific">Lottia gigantea</name>
    <name type="common">Giant owl limpet</name>
    <dbReference type="NCBI Taxonomy" id="225164"/>
    <lineage>
        <taxon>Eukaryota</taxon>
        <taxon>Metazoa</taxon>
        <taxon>Spiralia</taxon>
        <taxon>Lophotrochozoa</taxon>
        <taxon>Mollusca</taxon>
        <taxon>Gastropoda</taxon>
        <taxon>Patellogastropoda</taxon>
        <taxon>Lottioidea</taxon>
        <taxon>Lottiidae</taxon>
        <taxon>Lottia</taxon>
    </lineage>
</organism>
<dbReference type="InterPro" id="IPR013098">
    <property type="entry name" value="Ig_I-set"/>
</dbReference>
<evidence type="ECO:0000313" key="3">
    <source>
        <dbReference type="EMBL" id="ESP05082.1"/>
    </source>
</evidence>
<dbReference type="InterPro" id="IPR007110">
    <property type="entry name" value="Ig-like_dom"/>
</dbReference>
<dbReference type="SMART" id="SM00409">
    <property type="entry name" value="IG"/>
    <property type="match status" value="2"/>
</dbReference>
<dbReference type="RefSeq" id="XP_009043627.1">
    <property type="nucleotide sequence ID" value="XM_009045379.1"/>
</dbReference>
<dbReference type="OMA" id="HESNTHR"/>
<protein>
    <recommendedName>
        <fullName evidence="2">Ig-like domain-containing protein</fullName>
    </recommendedName>
</protein>
<feature type="non-terminal residue" evidence="3">
    <location>
        <position position="1"/>
    </location>
</feature>
<evidence type="ECO:0000256" key="1">
    <source>
        <dbReference type="ARBA" id="ARBA00023319"/>
    </source>
</evidence>
<dbReference type="InterPro" id="IPR003599">
    <property type="entry name" value="Ig_sub"/>
</dbReference>
<dbReference type="InterPro" id="IPR013783">
    <property type="entry name" value="Ig-like_fold"/>
</dbReference>
<proteinExistence type="predicted"/>
<dbReference type="PROSITE" id="PS50835">
    <property type="entry name" value="IG_LIKE"/>
    <property type="match status" value="2"/>
</dbReference>
<reference evidence="3 4" key="1">
    <citation type="journal article" date="2013" name="Nature">
        <title>Insights into bilaterian evolution from three spiralian genomes.</title>
        <authorList>
            <person name="Simakov O."/>
            <person name="Marletaz F."/>
            <person name="Cho S.J."/>
            <person name="Edsinger-Gonzales E."/>
            <person name="Havlak P."/>
            <person name="Hellsten U."/>
            <person name="Kuo D.H."/>
            <person name="Larsson T."/>
            <person name="Lv J."/>
            <person name="Arendt D."/>
            <person name="Savage R."/>
            <person name="Osoegawa K."/>
            <person name="de Jong P."/>
            <person name="Grimwood J."/>
            <person name="Chapman J.A."/>
            <person name="Shapiro H."/>
            <person name="Aerts A."/>
            <person name="Otillar R.P."/>
            <person name="Terry A.Y."/>
            <person name="Boore J.L."/>
            <person name="Grigoriev I.V."/>
            <person name="Lindberg D.R."/>
            <person name="Seaver E.C."/>
            <person name="Weisblat D.A."/>
            <person name="Putnam N.H."/>
            <person name="Rokhsar D.S."/>
        </authorList>
    </citation>
    <scope>NUCLEOTIDE SEQUENCE [LARGE SCALE GENOMIC DNA]</scope>
</reference>
<dbReference type="Pfam" id="PF07679">
    <property type="entry name" value="I-set"/>
    <property type="match status" value="2"/>
</dbReference>
<evidence type="ECO:0000313" key="4">
    <source>
        <dbReference type="Proteomes" id="UP000030746"/>
    </source>
</evidence>
<dbReference type="GO" id="GO:0004672">
    <property type="term" value="F:protein kinase activity"/>
    <property type="evidence" value="ECO:0007669"/>
    <property type="project" value="TreeGrafter"/>
</dbReference>
<dbReference type="AlphaFoldDB" id="V4BGR1"/>
<dbReference type="SUPFAM" id="SSF48726">
    <property type="entry name" value="Immunoglobulin"/>
    <property type="match status" value="2"/>
</dbReference>
<dbReference type="Gene3D" id="2.60.40.10">
    <property type="entry name" value="Immunoglobulins"/>
    <property type="match status" value="2"/>
</dbReference>
<dbReference type="OrthoDB" id="6159157at2759"/>
<dbReference type="Proteomes" id="UP000030746">
    <property type="component" value="Unassembled WGS sequence"/>
</dbReference>
<dbReference type="KEGG" id="lgi:LOTGIDRAFT_103277"/>
<dbReference type="EMBL" id="KB199650">
    <property type="protein sequence ID" value="ESP05082.1"/>
    <property type="molecule type" value="Genomic_DNA"/>
</dbReference>
<gene>
    <name evidence="3" type="ORF">LOTGIDRAFT_103277</name>
</gene>
<dbReference type="STRING" id="225164.V4BGR1"/>
<dbReference type="PANTHER" id="PTHR47633">
    <property type="entry name" value="IMMUNOGLOBULIN"/>
    <property type="match status" value="1"/>
</dbReference>
<name>V4BGR1_LOTGI</name>
<dbReference type="HOGENOM" id="CLU_964945_0_0_1"/>
<dbReference type="PANTHER" id="PTHR47633:SF8">
    <property type="entry name" value="SPEG NEIGHBOR PROTEIN"/>
    <property type="match status" value="1"/>
</dbReference>
<evidence type="ECO:0000259" key="2">
    <source>
        <dbReference type="PROSITE" id="PS50835"/>
    </source>
</evidence>
<sequence length="243" mass="27391">TGCPSIITPLKDITTSDRTSVTLECYITGIPTPEIVWYLNNNPITDLSIYAVSYDSETGRAALVIEDVTERLEGVFRCFLKNDVGEAETRCILSVKNTPKHVPSFTEPLHDVKVSEGHSVTLTCRVADAESVVWQKDGVVQKSTEDFKQSFDGEEAKLELDEVFLDDFGIYSCIARNDLGEESSSCKLKVTGEFEISILFRHTCLIYRCCQVSIAFACCPPLYRRKTQFYRFFVFFQCPNSLP</sequence>
<dbReference type="CTD" id="20229729"/>
<keyword evidence="4" id="KW-1185">Reference proteome</keyword>
<dbReference type="FunFam" id="2.60.40.10:FF:000107">
    <property type="entry name" value="Myosin, light chain kinase a"/>
    <property type="match status" value="2"/>
</dbReference>
<dbReference type="SMART" id="SM00408">
    <property type="entry name" value="IGc2"/>
    <property type="match status" value="2"/>
</dbReference>